<dbReference type="EMBL" id="CH445338">
    <property type="protein sequence ID" value="EAT83221.1"/>
    <property type="molecule type" value="Genomic_DNA"/>
</dbReference>
<dbReference type="VEuPathDB" id="FungiDB:JI435_438300"/>
<dbReference type="Proteomes" id="UP000001055">
    <property type="component" value="Unassembled WGS sequence"/>
</dbReference>
<sequence>MAGFGKYNGVPSSSLGSASASALSSPSTLSSVVLSSTGISPIAYGSGSYPEDASSTGSYRECVDRVFWPFGRCKLLSHIGVFNLYGDVYVNILKLDWVVDFGNICISRLVHFGGSLEHQGVCKLDSLAYSRGLERGRFNHFRLLDRFVYMYTVKLSRFDHYERYCYVYPIFHACIAAPNYAINSGFEEGLNKAWKYPTTRKLAVTIPNNYGHAASQKALLATGIGLIVTVTRTAATNQQLFLIDDVTIKGMRAPVAPFDYVWVVL</sequence>
<dbReference type="RefSeq" id="XP_001799332.1">
    <property type="nucleotide sequence ID" value="XM_001799280.1"/>
</dbReference>
<evidence type="ECO:0000313" key="1">
    <source>
        <dbReference type="EMBL" id="EAT83221.1"/>
    </source>
</evidence>
<accession>Q0UGT5</accession>
<protein>
    <submittedName>
        <fullName evidence="1">Uncharacterized protein</fullName>
    </submittedName>
</protein>
<dbReference type="AlphaFoldDB" id="Q0UGT5"/>
<name>Q0UGT5_PHANO</name>
<evidence type="ECO:0000313" key="2">
    <source>
        <dbReference type="Proteomes" id="UP000001055"/>
    </source>
</evidence>
<dbReference type="InParanoid" id="Q0UGT5"/>
<gene>
    <name evidence="1" type="ORF">SNOG_09029</name>
</gene>
<organism evidence="1 2">
    <name type="scientific">Phaeosphaeria nodorum (strain SN15 / ATCC MYA-4574 / FGSC 10173)</name>
    <name type="common">Glume blotch fungus</name>
    <name type="synonym">Parastagonospora nodorum</name>
    <dbReference type="NCBI Taxonomy" id="321614"/>
    <lineage>
        <taxon>Eukaryota</taxon>
        <taxon>Fungi</taxon>
        <taxon>Dikarya</taxon>
        <taxon>Ascomycota</taxon>
        <taxon>Pezizomycotina</taxon>
        <taxon>Dothideomycetes</taxon>
        <taxon>Pleosporomycetidae</taxon>
        <taxon>Pleosporales</taxon>
        <taxon>Pleosporineae</taxon>
        <taxon>Phaeosphaeriaceae</taxon>
        <taxon>Parastagonospora</taxon>
    </lineage>
</organism>
<reference evidence="2" key="1">
    <citation type="journal article" date="2007" name="Plant Cell">
        <title>Dothideomycete-plant interactions illuminated by genome sequencing and EST analysis of the wheat pathogen Stagonospora nodorum.</title>
        <authorList>
            <person name="Hane J.K."/>
            <person name="Lowe R.G."/>
            <person name="Solomon P.S."/>
            <person name="Tan K.C."/>
            <person name="Schoch C.L."/>
            <person name="Spatafora J.W."/>
            <person name="Crous P.W."/>
            <person name="Kodira C."/>
            <person name="Birren B.W."/>
            <person name="Galagan J.E."/>
            <person name="Torriani S.F."/>
            <person name="McDonald B.A."/>
            <person name="Oliver R.P."/>
        </authorList>
    </citation>
    <scope>NUCLEOTIDE SEQUENCE [LARGE SCALE GENOMIC DNA]</scope>
    <source>
        <strain evidence="2">SN15 / ATCC MYA-4574 / FGSC 10173</strain>
    </source>
</reference>
<dbReference type="KEGG" id="pno:SNOG_09029"/>
<dbReference type="GeneID" id="5976233"/>
<proteinExistence type="predicted"/>